<gene>
    <name evidence="1" type="ORF">EV670_0642</name>
</gene>
<dbReference type="Proteomes" id="UP000293671">
    <property type="component" value="Unassembled WGS sequence"/>
</dbReference>
<keyword evidence="2" id="KW-1185">Reference proteome</keyword>
<accession>A0A4Q7W089</accession>
<name>A0A4Q7W089_9BURK</name>
<organism evidence="1 2">
    <name type="scientific">Rivibacter subsaxonicus</name>
    <dbReference type="NCBI Taxonomy" id="457575"/>
    <lineage>
        <taxon>Bacteria</taxon>
        <taxon>Pseudomonadati</taxon>
        <taxon>Pseudomonadota</taxon>
        <taxon>Betaproteobacteria</taxon>
        <taxon>Burkholderiales</taxon>
        <taxon>Rivibacter</taxon>
    </lineage>
</organism>
<reference evidence="1 2" key="1">
    <citation type="submission" date="2019-02" db="EMBL/GenBank/DDBJ databases">
        <title>Genomic Encyclopedia of Type Strains, Phase IV (KMG-IV): sequencing the most valuable type-strain genomes for metagenomic binning, comparative biology and taxonomic classification.</title>
        <authorList>
            <person name="Goeker M."/>
        </authorList>
    </citation>
    <scope>NUCLEOTIDE SEQUENCE [LARGE SCALE GENOMIC DNA]</scope>
    <source>
        <strain evidence="1 2">DSM 19570</strain>
    </source>
</reference>
<dbReference type="AlphaFoldDB" id="A0A4Q7W089"/>
<sequence length="111" mass="12469">MSDEGHDHIEKRWSKHFEEIDLQIVQLATMCDVKLLDPGVVERVLHNDSTVCGRNKPETFAKLRALLMMHYSSQAKAVVALGEEDALRVVSDTLDRLRERIGGRLGGSART</sequence>
<evidence type="ECO:0000313" key="2">
    <source>
        <dbReference type="Proteomes" id="UP000293671"/>
    </source>
</evidence>
<dbReference type="RefSeq" id="WP_130430359.1">
    <property type="nucleotide sequence ID" value="NZ_SHKP01000004.1"/>
</dbReference>
<comment type="caution">
    <text evidence="1">The sequence shown here is derived from an EMBL/GenBank/DDBJ whole genome shotgun (WGS) entry which is preliminary data.</text>
</comment>
<dbReference type="OrthoDB" id="9181658at2"/>
<dbReference type="EMBL" id="SHKP01000004">
    <property type="protein sequence ID" value="RZU02614.1"/>
    <property type="molecule type" value="Genomic_DNA"/>
</dbReference>
<evidence type="ECO:0000313" key="1">
    <source>
        <dbReference type="EMBL" id="RZU02614.1"/>
    </source>
</evidence>
<proteinExistence type="predicted"/>
<protein>
    <submittedName>
        <fullName evidence="1">Uncharacterized protein</fullName>
    </submittedName>
</protein>